<proteinExistence type="predicted"/>
<protein>
    <submittedName>
        <fullName evidence="1">Uncharacterized protein</fullName>
    </submittedName>
</protein>
<dbReference type="AlphaFoldDB" id="A0A285EB87"/>
<name>A0A285EB87_9ACTN</name>
<organism evidence="1 2">
    <name type="scientific">Geodermatophilus sabuli</name>
    <dbReference type="NCBI Taxonomy" id="1564158"/>
    <lineage>
        <taxon>Bacteria</taxon>
        <taxon>Bacillati</taxon>
        <taxon>Actinomycetota</taxon>
        <taxon>Actinomycetes</taxon>
        <taxon>Geodermatophilales</taxon>
        <taxon>Geodermatophilaceae</taxon>
        <taxon>Geodermatophilus</taxon>
    </lineage>
</organism>
<dbReference type="RefSeq" id="WP_097206233.1">
    <property type="nucleotide sequence ID" value="NZ_JACHXB010000004.1"/>
</dbReference>
<keyword evidence="2" id="KW-1185">Reference proteome</keyword>
<gene>
    <name evidence="1" type="ORF">SAMN06893097_103409</name>
</gene>
<accession>A0A285EB87</accession>
<dbReference type="OrthoDB" id="5193878at2"/>
<evidence type="ECO:0000313" key="2">
    <source>
        <dbReference type="Proteomes" id="UP000219514"/>
    </source>
</evidence>
<dbReference type="EMBL" id="OBDO01000003">
    <property type="protein sequence ID" value="SNX96240.1"/>
    <property type="molecule type" value="Genomic_DNA"/>
</dbReference>
<evidence type="ECO:0000313" key="1">
    <source>
        <dbReference type="EMBL" id="SNX96240.1"/>
    </source>
</evidence>
<dbReference type="Proteomes" id="UP000219514">
    <property type="component" value="Unassembled WGS sequence"/>
</dbReference>
<sequence length="100" mass="10258">MDPSELLRTAATRLETLAARTTPGDWRTAGLLATRPEVVATLAGGGTEHVAEARAATGTWIAALSPALAAPLAAWLRAAADDPVTPEAEAFARALLSRLG</sequence>
<reference evidence="1 2" key="1">
    <citation type="submission" date="2017-09" db="EMBL/GenBank/DDBJ databases">
        <authorList>
            <person name="Ehlers B."/>
            <person name="Leendertz F.H."/>
        </authorList>
    </citation>
    <scope>NUCLEOTIDE SEQUENCE [LARGE SCALE GENOMIC DNA]</scope>
    <source>
        <strain evidence="1 2">DSM 46844</strain>
    </source>
</reference>